<evidence type="ECO:0000313" key="1">
    <source>
        <dbReference type="EMBL" id="SPC72651.1"/>
    </source>
</evidence>
<organism evidence="1">
    <name type="scientific">Fagus sylvatica</name>
    <name type="common">Beechnut</name>
    <dbReference type="NCBI Taxonomy" id="28930"/>
    <lineage>
        <taxon>Eukaryota</taxon>
        <taxon>Viridiplantae</taxon>
        <taxon>Streptophyta</taxon>
        <taxon>Embryophyta</taxon>
        <taxon>Tracheophyta</taxon>
        <taxon>Spermatophyta</taxon>
        <taxon>Magnoliopsida</taxon>
        <taxon>eudicotyledons</taxon>
        <taxon>Gunneridae</taxon>
        <taxon>Pentapetalae</taxon>
        <taxon>rosids</taxon>
        <taxon>fabids</taxon>
        <taxon>Fagales</taxon>
        <taxon>Fagaceae</taxon>
        <taxon>Fagus</taxon>
    </lineage>
</organism>
<gene>
    <name evidence="1" type="ORF">FSB_LOCUS533</name>
</gene>
<proteinExistence type="predicted"/>
<protein>
    <submittedName>
        <fullName evidence="1">Uncharacterized protein</fullName>
    </submittedName>
</protein>
<reference evidence="1" key="1">
    <citation type="submission" date="2018-02" db="EMBL/GenBank/DDBJ databases">
        <authorList>
            <person name="Cohen D.B."/>
            <person name="Kent A.D."/>
        </authorList>
    </citation>
    <scope>NUCLEOTIDE SEQUENCE</scope>
</reference>
<accession>A0A2N9ED96</accession>
<dbReference type="AlphaFoldDB" id="A0A2N9ED96"/>
<sequence length="57" mass="6224">MGIRLGFWVKTGCGQFWVFDGGSRWVGEPIWVLGVAVVGCGRWGSQSGFSGLQQRGY</sequence>
<dbReference type="EMBL" id="OIVN01000017">
    <property type="protein sequence ID" value="SPC72651.1"/>
    <property type="molecule type" value="Genomic_DNA"/>
</dbReference>
<name>A0A2N9ED96_FAGSY</name>